<comment type="caution">
    <text evidence="3">The sequence shown here is derived from an EMBL/GenBank/DDBJ whole genome shotgun (WGS) entry which is preliminary data.</text>
</comment>
<feature type="domain" description="N-acetyltransferase" evidence="2">
    <location>
        <begin position="60"/>
        <end position="152"/>
    </location>
</feature>
<dbReference type="Gene3D" id="3.40.630.30">
    <property type="match status" value="1"/>
</dbReference>
<evidence type="ECO:0000313" key="3">
    <source>
        <dbReference type="EMBL" id="GAA3711531.1"/>
    </source>
</evidence>
<protein>
    <recommendedName>
        <fullName evidence="2">N-acetyltransferase domain-containing protein</fullName>
    </recommendedName>
</protein>
<evidence type="ECO:0000313" key="4">
    <source>
        <dbReference type="Proteomes" id="UP001499884"/>
    </source>
</evidence>
<evidence type="ECO:0000256" key="1">
    <source>
        <dbReference type="SAM" id="MobiDB-lite"/>
    </source>
</evidence>
<reference evidence="4" key="1">
    <citation type="journal article" date="2019" name="Int. J. Syst. Evol. Microbiol.">
        <title>The Global Catalogue of Microorganisms (GCM) 10K type strain sequencing project: providing services to taxonomists for standard genome sequencing and annotation.</title>
        <authorList>
            <consortium name="The Broad Institute Genomics Platform"/>
            <consortium name="The Broad Institute Genome Sequencing Center for Infectious Disease"/>
            <person name="Wu L."/>
            <person name="Ma J."/>
        </authorList>
    </citation>
    <scope>NUCLEOTIDE SEQUENCE [LARGE SCALE GENOMIC DNA]</scope>
    <source>
        <strain evidence="4">JCM 30846</strain>
    </source>
</reference>
<dbReference type="RefSeq" id="WP_345640825.1">
    <property type="nucleotide sequence ID" value="NZ_BAABEP010000002.1"/>
</dbReference>
<evidence type="ECO:0000259" key="2">
    <source>
        <dbReference type="Pfam" id="PF00583"/>
    </source>
</evidence>
<dbReference type="Proteomes" id="UP001499884">
    <property type="component" value="Unassembled WGS sequence"/>
</dbReference>
<sequence length="177" mass="19535">MSTPSTMTPSPAERTSEPEPPFTTRRADLGDLARVNALHHRCSLDTRYARYASGRRELKMSEFARLVHPAAGTSWITTLRDDRETAVAVTHLLKTRTPGVFELAVLVGDPWQGRGLGSWLTDYALHSAMVDPRCDAVVAMFGATNRRALRILRRRDVTVPTASAGVIDVTLPLPERS</sequence>
<dbReference type="Pfam" id="PF00583">
    <property type="entry name" value="Acetyltransf_1"/>
    <property type="match status" value="1"/>
</dbReference>
<dbReference type="EMBL" id="BAABEP010000002">
    <property type="protein sequence ID" value="GAA3711531.1"/>
    <property type="molecule type" value="Genomic_DNA"/>
</dbReference>
<name>A0ABP7E0A5_9ACTN</name>
<dbReference type="InterPro" id="IPR016181">
    <property type="entry name" value="Acyl_CoA_acyltransferase"/>
</dbReference>
<keyword evidence="4" id="KW-1185">Reference proteome</keyword>
<feature type="region of interest" description="Disordered" evidence="1">
    <location>
        <begin position="1"/>
        <end position="26"/>
    </location>
</feature>
<dbReference type="InterPro" id="IPR000182">
    <property type="entry name" value="GNAT_dom"/>
</dbReference>
<organism evidence="3 4">
    <name type="scientific">Streptomyces tremellae</name>
    <dbReference type="NCBI Taxonomy" id="1124239"/>
    <lineage>
        <taxon>Bacteria</taxon>
        <taxon>Bacillati</taxon>
        <taxon>Actinomycetota</taxon>
        <taxon>Actinomycetes</taxon>
        <taxon>Kitasatosporales</taxon>
        <taxon>Streptomycetaceae</taxon>
        <taxon>Streptomyces</taxon>
    </lineage>
</organism>
<dbReference type="SUPFAM" id="SSF55729">
    <property type="entry name" value="Acyl-CoA N-acyltransferases (Nat)"/>
    <property type="match status" value="1"/>
</dbReference>
<proteinExistence type="predicted"/>
<accession>A0ABP7E0A5</accession>
<gene>
    <name evidence="3" type="ORF">GCM10023082_06670</name>
</gene>